<comment type="caution">
    <text evidence="1">The sequence shown here is derived from an EMBL/GenBank/DDBJ whole genome shotgun (WGS) entry which is preliminary data.</text>
</comment>
<evidence type="ECO:0000313" key="2">
    <source>
        <dbReference type="Proteomes" id="UP000243975"/>
    </source>
</evidence>
<dbReference type="InterPro" id="IPR043459">
    <property type="entry name" value="NFD6/NOXY2-like"/>
</dbReference>
<dbReference type="PANTHER" id="PTHR33156:SF59">
    <property type="entry name" value="PROTEIN NUCLEAR FUSION DEFECTIVE 6, CHLOROPLASTIC_MITOCHONDRIAL-LIKE"/>
    <property type="match status" value="1"/>
</dbReference>
<dbReference type="Proteomes" id="UP000243975">
    <property type="component" value="Unassembled WGS sequence"/>
</dbReference>
<dbReference type="EMBL" id="LEKV01003140">
    <property type="protein sequence ID" value="KVI01020.1"/>
    <property type="molecule type" value="Genomic_DNA"/>
</dbReference>
<dbReference type="GO" id="GO:0005739">
    <property type="term" value="C:mitochondrion"/>
    <property type="evidence" value="ECO:0007669"/>
    <property type="project" value="TreeGrafter"/>
</dbReference>
<keyword evidence="2" id="KW-1185">Reference proteome</keyword>
<reference evidence="1 2" key="1">
    <citation type="journal article" date="2016" name="Sci. Rep.">
        <title>The genome sequence of the outbreeding globe artichoke constructed de novo incorporating a phase-aware low-pass sequencing strategy of F1 progeny.</title>
        <authorList>
            <person name="Scaglione D."/>
            <person name="Reyes-Chin-Wo S."/>
            <person name="Acquadro A."/>
            <person name="Froenicke L."/>
            <person name="Portis E."/>
            <person name="Beitel C."/>
            <person name="Tirone M."/>
            <person name="Mauro R."/>
            <person name="Lo Monaco A."/>
            <person name="Mauromicale G."/>
            <person name="Faccioli P."/>
            <person name="Cattivelli L."/>
            <person name="Rieseberg L."/>
            <person name="Michelmore R."/>
            <person name="Lanteri S."/>
        </authorList>
    </citation>
    <scope>NUCLEOTIDE SEQUENCE [LARGE SCALE GENOMIC DNA]</scope>
    <source>
        <strain evidence="1">2C</strain>
    </source>
</reference>
<dbReference type="AlphaFoldDB" id="A0A118K076"/>
<protein>
    <recommendedName>
        <fullName evidence="3">Protein NUCLEAR FUSION DEFECTIVE 6, chloroplastic/mitochondrial-like</fullName>
    </recommendedName>
</protein>
<evidence type="ECO:0008006" key="3">
    <source>
        <dbReference type="Google" id="ProtNLM"/>
    </source>
</evidence>
<proteinExistence type="predicted"/>
<organism evidence="1 2">
    <name type="scientific">Cynara cardunculus var. scolymus</name>
    <name type="common">Globe artichoke</name>
    <name type="synonym">Cynara scolymus</name>
    <dbReference type="NCBI Taxonomy" id="59895"/>
    <lineage>
        <taxon>Eukaryota</taxon>
        <taxon>Viridiplantae</taxon>
        <taxon>Streptophyta</taxon>
        <taxon>Embryophyta</taxon>
        <taxon>Tracheophyta</taxon>
        <taxon>Spermatophyta</taxon>
        <taxon>Magnoliopsida</taxon>
        <taxon>eudicotyledons</taxon>
        <taxon>Gunneridae</taxon>
        <taxon>Pentapetalae</taxon>
        <taxon>asterids</taxon>
        <taxon>campanulids</taxon>
        <taxon>Asterales</taxon>
        <taxon>Asteraceae</taxon>
        <taxon>Carduoideae</taxon>
        <taxon>Cardueae</taxon>
        <taxon>Carduinae</taxon>
        <taxon>Cynara</taxon>
    </lineage>
</organism>
<dbReference type="Gramene" id="KVI01020">
    <property type="protein sequence ID" value="KVI01020"/>
    <property type="gene ID" value="Ccrd_020715"/>
</dbReference>
<gene>
    <name evidence="1" type="ORF">Ccrd_020715</name>
</gene>
<accession>A0A118K076</accession>
<sequence>MAAVFAGRSVLRSASTGVRSSASRISAGAKPSFTGAARSPFRVPARNPLSHRIFRSPVEKSCVALESMLPFHTATASALLTSMLSSAPYSCGWTIDGHTSKAKEKKKHEIIQIPSSKVFFEIYVGMLTIIRCPFDCFPGGFVRCS</sequence>
<dbReference type="PANTHER" id="PTHR33156">
    <property type="entry name" value="OS02G0230000 PROTEIN"/>
    <property type="match status" value="1"/>
</dbReference>
<evidence type="ECO:0000313" key="1">
    <source>
        <dbReference type="EMBL" id="KVI01020.1"/>
    </source>
</evidence>
<name>A0A118K076_CYNCS</name>
<dbReference type="STRING" id="59895.A0A118K076"/>